<protein>
    <recommendedName>
        <fullName evidence="4">Strictosidine synthase conserved region domain-containing protein</fullName>
    </recommendedName>
</protein>
<evidence type="ECO:0000259" key="4">
    <source>
        <dbReference type="Pfam" id="PF03088"/>
    </source>
</evidence>
<evidence type="ECO:0000256" key="1">
    <source>
        <dbReference type="ARBA" id="ARBA00009191"/>
    </source>
</evidence>
<evidence type="ECO:0000313" key="5">
    <source>
        <dbReference type="EMBL" id="WIA20276.1"/>
    </source>
</evidence>
<dbReference type="SUPFAM" id="SSF63829">
    <property type="entry name" value="Calcium-dependent phosphotriesterase"/>
    <property type="match status" value="1"/>
</dbReference>
<accession>A0ABY8UFJ7</accession>
<keyword evidence="2" id="KW-0597">Phosphoprotein</keyword>
<dbReference type="EMBL" id="CP126218">
    <property type="protein sequence ID" value="WIA20276.1"/>
    <property type="molecule type" value="Genomic_DNA"/>
</dbReference>
<dbReference type="InterPro" id="IPR018119">
    <property type="entry name" value="Strictosidine_synth_cons-reg"/>
</dbReference>
<sequence length="340" mass="36588">MLDRYGAVREARQDSNGAMVLSPTAIAHLGPGRPLGAQYDAHGNLIICDAFKGLIMLEAGTNKVVILANRVSASSPMYPNTPLSYTNDLDIAADGTIYFTDSVDVHPHRNAQHTGNVTHVVSISGKPGYYDTVKGWGYGFLQGLPKGRLLAYYPHNRTTHVISHEFYYSNGVAVSADGTYAAVCETDRLRVLKVFLPPHPRAGFSEVLIDGLPGTPDGISRSHDGHAFWVALVSSIPPSTKWFGPALVRGILGHIPENWRPRYPSFGAVLKVSDKGQLLQWLVDPEGKTASKVPSAHEEGGRLYFGNLAGDYVSYINLADLPPDGAEVNDATPTANSAVA</sequence>
<keyword evidence="6" id="KW-1185">Reference proteome</keyword>
<evidence type="ECO:0000313" key="6">
    <source>
        <dbReference type="Proteomes" id="UP001244341"/>
    </source>
</evidence>
<dbReference type="Proteomes" id="UP001244341">
    <property type="component" value="Chromosome 11b"/>
</dbReference>
<dbReference type="Pfam" id="PF03088">
    <property type="entry name" value="Str_synth"/>
    <property type="match status" value="1"/>
</dbReference>
<keyword evidence="3" id="KW-0325">Glycoprotein</keyword>
<organism evidence="5 6">
    <name type="scientific">Tetradesmus obliquus</name>
    <name type="common">Green alga</name>
    <name type="synonym">Acutodesmus obliquus</name>
    <dbReference type="NCBI Taxonomy" id="3088"/>
    <lineage>
        <taxon>Eukaryota</taxon>
        <taxon>Viridiplantae</taxon>
        <taxon>Chlorophyta</taxon>
        <taxon>core chlorophytes</taxon>
        <taxon>Chlorophyceae</taxon>
        <taxon>CS clade</taxon>
        <taxon>Sphaeropleales</taxon>
        <taxon>Scenedesmaceae</taxon>
        <taxon>Tetradesmus</taxon>
    </lineage>
</organism>
<name>A0ABY8UFJ7_TETOB</name>
<dbReference type="PANTHER" id="PTHR10426">
    <property type="entry name" value="STRICTOSIDINE SYNTHASE-RELATED"/>
    <property type="match status" value="1"/>
</dbReference>
<feature type="domain" description="Strictosidine synthase conserved region" evidence="4">
    <location>
        <begin position="130"/>
        <end position="195"/>
    </location>
</feature>
<gene>
    <name evidence="5" type="ORF">OEZ85_006109</name>
</gene>
<comment type="similarity">
    <text evidence="1">Belongs to the strictosidine synthase family.</text>
</comment>
<dbReference type="InterPro" id="IPR011042">
    <property type="entry name" value="6-blade_b-propeller_TolB-like"/>
</dbReference>
<dbReference type="PANTHER" id="PTHR10426:SF88">
    <property type="entry name" value="ADIPOCYTE PLASMA MEMBRANE-ASSOCIATED PROTEIN HEMOMUCIN-RELATED"/>
    <property type="match status" value="1"/>
</dbReference>
<dbReference type="Gene3D" id="2.120.10.30">
    <property type="entry name" value="TolB, C-terminal domain"/>
    <property type="match status" value="1"/>
</dbReference>
<evidence type="ECO:0000256" key="3">
    <source>
        <dbReference type="ARBA" id="ARBA00023180"/>
    </source>
</evidence>
<proteinExistence type="inferred from homology"/>
<evidence type="ECO:0000256" key="2">
    <source>
        <dbReference type="ARBA" id="ARBA00022553"/>
    </source>
</evidence>
<reference evidence="5 6" key="1">
    <citation type="submission" date="2023-05" db="EMBL/GenBank/DDBJ databases">
        <title>A 100% complete, gapless, phased diploid assembly of the Scenedesmus obliquus UTEX 3031 genome.</title>
        <authorList>
            <person name="Biondi T.C."/>
            <person name="Hanschen E.R."/>
            <person name="Kwon T."/>
            <person name="Eng W."/>
            <person name="Kruse C.P.S."/>
            <person name="Koehler S.I."/>
            <person name="Kunde Y."/>
            <person name="Gleasner C.D."/>
            <person name="You Mak K.T."/>
            <person name="Polle J."/>
            <person name="Hovde B.T."/>
            <person name="Starkenburg S.R."/>
        </authorList>
    </citation>
    <scope>NUCLEOTIDE SEQUENCE [LARGE SCALE GENOMIC DNA]</scope>
    <source>
        <strain evidence="5 6">DOE0152z</strain>
    </source>
</reference>